<comment type="subcellular location">
    <subcellularLocation>
        <location evidence="1">Cell membrane</location>
        <topology evidence="1">Multi-pass membrane protein</topology>
    </subcellularLocation>
</comment>
<gene>
    <name evidence="15" type="primary">scrA_1</name>
    <name evidence="15" type="ORF">NCTC10713_00401</name>
</gene>
<dbReference type="InterPro" id="IPR036878">
    <property type="entry name" value="Glu_permease_IIB"/>
</dbReference>
<dbReference type="InterPro" id="IPR003352">
    <property type="entry name" value="PTS_EIIC"/>
</dbReference>
<evidence type="ECO:0000259" key="14">
    <source>
        <dbReference type="PROSITE" id="PS51103"/>
    </source>
</evidence>
<dbReference type="GO" id="GO:0008982">
    <property type="term" value="F:protein-N(PI)-phosphohistidine-sugar phosphotransferase activity"/>
    <property type="evidence" value="ECO:0007669"/>
    <property type="project" value="InterPro"/>
</dbReference>
<feature type="transmembrane region" description="Helical" evidence="12">
    <location>
        <begin position="215"/>
        <end position="232"/>
    </location>
</feature>
<accession>A0A3S4QLB9</accession>
<keyword evidence="7 12" id="KW-0812">Transmembrane</keyword>
<keyword evidence="9 12" id="KW-1133">Transmembrane helix</keyword>
<feature type="domain" description="PTS EIIB type-1" evidence="13">
    <location>
        <begin position="6"/>
        <end position="90"/>
    </location>
</feature>
<sequence>MAQDYKEFSSRIINLVGGKNNVADVFHCATRLRFTLKDTSKAEANIDEIKSEKDVLDVIVQNGQFQVVIGPNVSKVFAVVNENLKLDKNQAGSEQVEEVEKSTMDKFFAVVSGIFTPVVPVLMASGMMGAVITIAKLLGVPETNSTLYLFNIVYEAGFYFLPFFIAATSAKAFKANQFLSMLVAAIMLWPGFVGFADKGIKSLEFFSINVQAIDYSKAVLPIILGIWLLSYLEKFFNKLLPDIIRAFMAPLLVMAIMLPIQLIVIGPLGTNIANVLGTGVVWLGDNLGFFAVALLAFFTPVMIATGTHSFAFPVIVATLTTVGYDQLLMPSMVAENLAMAGAAFAIAMLSKDKDKRAQGISASLSAVLGISEPAMYGFNLPSKYGFLGSMIGGAIGGLFAGIFQFRMYAIASSSVVGIPAMFGDKGVFNVIIGVLTIIISFVSSALITIALSKSNIKLDKFGKRG</sequence>
<feature type="transmembrane region" description="Helical" evidence="12">
    <location>
        <begin position="178"/>
        <end position="195"/>
    </location>
</feature>
<evidence type="ECO:0000256" key="2">
    <source>
        <dbReference type="ARBA" id="ARBA00022448"/>
    </source>
</evidence>
<dbReference type="GO" id="GO:0016301">
    <property type="term" value="F:kinase activity"/>
    <property type="evidence" value="ECO:0007669"/>
    <property type="project" value="UniProtKB-KW"/>
</dbReference>
<dbReference type="Pfam" id="PF00367">
    <property type="entry name" value="PTS_EIIB"/>
    <property type="match status" value="1"/>
</dbReference>
<evidence type="ECO:0000256" key="4">
    <source>
        <dbReference type="ARBA" id="ARBA00022597"/>
    </source>
</evidence>
<dbReference type="Proteomes" id="UP000278419">
    <property type="component" value="Chromosome"/>
</dbReference>
<keyword evidence="3" id="KW-1003">Cell membrane</keyword>
<dbReference type="PROSITE" id="PS01035">
    <property type="entry name" value="PTS_EIIB_TYPE_1_CYS"/>
    <property type="match status" value="1"/>
</dbReference>
<evidence type="ECO:0000256" key="3">
    <source>
        <dbReference type="ARBA" id="ARBA00022475"/>
    </source>
</evidence>
<evidence type="ECO:0000256" key="9">
    <source>
        <dbReference type="ARBA" id="ARBA00022989"/>
    </source>
</evidence>
<evidence type="ECO:0000256" key="12">
    <source>
        <dbReference type="SAM" id="Phobius"/>
    </source>
</evidence>
<evidence type="ECO:0000313" key="16">
    <source>
        <dbReference type="Proteomes" id="UP000278419"/>
    </source>
</evidence>
<feature type="transmembrane region" description="Helical" evidence="12">
    <location>
        <begin position="310"/>
        <end position="327"/>
    </location>
</feature>
<feature type="transmembrane region" description="Helical" evidence="12">
    <location>
        <begin position="384"/>
        <end position="407"/>
    </location>
</feature>
<evidence type="ECO:0000256" key="8">
    <source>
        <dbReference type="ARBA" id="ARBA00022777"/>
    </source>
</evidence>
<keyword evidence="4" id="KW-0762">Sugar transport</keyword>
<dbReference type="InterPro" id="IPR001996">
    <property type="entry name" value="PTS_IIB_1"/>
</dbReference>
<feature type="transmembrane region" description="Helical" evidence="12">
    <location>
        <begin position="427"/>
        <end position="451"/>
    </location>
</feature>
<keyword evidence="8" id="KW-0418">Kinase</keyword>
<protein>
    <submittedName>
        <fullName evidence="15">PTS system beta-glucoside-specific transporter subunit IIBCA</fullName>
    </submittedName>
</protein>
<dbReference type="GO" id="GO:0090589">
    <property type="term" value="F:protein-phosphocysteine-trehalose phosphotransferase system transporter activity"/>
    <property type="evidence" value="ECO:0007669"/>
    <property type="project" value="TreeGrafter"/>
</dbReference>
<evidence type="ECO:0000256" key="6">
    <source>
        <dbReference type="ARBA" id="ARBA00022683"/>
    </source>
</evidence>
<dbReference type="GO" id="GO:0005886">
    <property type="term" value="C:plasma membrane"/>
    <property type="evidence" value="ECO:0007669"/>
    <property type="project" value="UniProtKB-SubCell"/>
</dbReference>
<evidence type="ECO:0000256" key="5">
    <source>
        <dbReference type="ARBA" id="ARBA00022679"/>
    </source>
</evidence>
<feature type="active site" description="Phosphocysteine intermediate; for EIIB activity" evidence="11">
    <location>
        <position position="28"/>
    </location>
</feature>
<evidence type="ECO:0000259" key="13">
    <source>
        <dbReference type="PROSITE" id="PS51098"/>
    </source>
</evidence>
<feature type="transmembrane region" description="Helical" evidence="12">
    <location>
        <begin position="107"/>
        <end position="135"/>
    </location>
</feature>
<evidence type="ECO:0000256" key="1">
    <source>
        <dbReference type="ARBA" id="ARBA00004651"/>
    </source>
</evidence>
<dbReference type="Gene3D" id="3.30.1360.60">
    <property type="entry name" value="Glucose permease domain IIB"/>
    <property type="match status" value="1"/>
</dbReference>
<evidence type="ECO:0000256" key="10">
    <source>
        <dbReference type="ARBA" id="ARBA00023136"/>
    </source>
</evidence>
<keyword evidence="10 12" id="KW-0472">Membrane</keyword>
<dbReference type="EMBL" id="LR134283">
    <property type="protein sequence ID" value="VED97472.1"/>
    <property type="molecule type" value="Genomic_DNA"/>
</dbReference>
<proteinExistence type="predicted"/>
<evidence type="ECO:0000313" key="15">
    <source>
        <dbReference type="EMBL" id="VED97472.1"/>
    </source>
</evidence>
<dbReference type="RefSeq" id="WP_003031322.1">
    <property type="nucleotide sequence ID" value="NZ_AP018548.1"/>
</dbReference>
<feature type="transmembrane region" description="Helical" evidence="12">
    <location>
        <begin position="244"/>
        <end position="268"/>
    </location>
</feature>
<keyword evidence="2" id="KW-0813">Transport</keyword>
<dbReference type="Pfam" id="PF02378">
    <property type="entry name" value="PTS_EIIC"/>
    <property type="match status" value="1"/>
</dbReference>
<dbReference type="InterPro" id="IPR018113">
    <property type="entry name" value="PTrfase_EIIB_Cys"/>
</dbReference>
<dbReference type="PANTHER" id="PTHR30175:SF1">
    <property type="entry name" value="PTS SYSTEM ARBUTIN-, CELLOBIOSE-, AND SALICIN-SPECIFIC EIIBC COMPONENT-RELATED"/>
    <property type="match status" value="1"/>
</dbReference>
<dbReference type="AlphaFoldDB" id="A0A3S4QLB9"/>
<dbReference type="PROSITE" id="PS51098">
    <property type="entry name" value="PTS_EIIB_TYPE_1"/>
    <property type="match status" value="1"/>
</dbReference>
<feature type="transmembrane region" description="Helical" evidence="12">
    <location>
        <begin position="147"/>
        <end position="166"/>
    </location>
</feature>
<keyword evidence="5" id="KW-0808">Transferase</keyword>
<evidence type="ECO:0000256" key="7">
    <source>
        <dbReference type="ARBA" id="ARBA00022692"/>
    </source>
</evidence>
<dbReference type="GeneID" id="93962956"/>
<organism evidence="15 16">
    <name type="scientific">Streptococcus anginosus</name>
    <dbReference type="NCBI Taxonomy" id="1328"/>
    <lineage>
        <taxon>Bacteria</taxon>
        <taxon>Bacillati</taxon>
        <taxon>Bacillota</taxon>
        <taxon>Bacilli</taxon>
        <taxon>Lactobacillales</taxon>
        <taxon>Streptococcaceae</taxon>
        <taxon>Streptococcus</taxon>
        <taxon>Streptococcus anginosus group</taxon>
    </lineage>
</organism>
<dbReference type="InterPro" id="IPR013013">
    <property type="entry name" value="PTS_EIIC_1"/>
</dbReference>
<dbReference type="CDD" id="cd00212">
    <property type="entry name" value="PTS_IIB_glc"/>
    <property type="match status" value="1"/>
</dbReference>
<dbReference type="InterPro" id="IPR050558">
    <property type="entry name" value="PTS_Sugar-Specific_Components"/>
</dbReference>
<name>A0A3S4QLB9_STRAP</name>
<dbReference type="SUPFAM" id="SSF55604">
    <property type="entry name" value="Glucose permease domain IIB"/>
    <property type="match status" value="1"/>
</dbReference>
<dbReference type="GO" id="GO:0015771">
    <property type="term" value="P:trehalose transport"/>
    <property type="evidence" value="ECO:0007669"/>
    <property type="project" value="TreeGrafter"/>
</dbReference>
<dbReference type="GO" id="GO:0009401">
    <property type="term" value="P:phosphoenolpyruvate-dependent sugar phosphotransferase system"/>
    <property type="evidence" value="ECO:0007669"/>
    <property type="project" value="UniProtKB-KW"/>
</dbReference>
<feature type="transmembrane region" description="Helical" evidence="12">
    <location>
        <begin position="280"/>
        <end position="298"/>
    </location>
</feature>
<dbReference type="PROSITE" id="PS51103">
    <property type="entry name" value="PTS_EIIC_TYPE_1"/>
    <property type="match status" value="1"/>
</dbReference>
<feature type="domain" description="PTS EIIC type-1" evidence="14">
    <location>
        <begin position="109"/>
        <end position="463"/>
    </location>
</feature>
<feature type="transmembrane region" description="Helical" evidence="12">
    <location>
        <begin position="333"/>
        <end position="350"/>
    </location>
</feature>
<evidence type="ECO:0000256" key="11">
    <source>
        <dbReference type="PROSITE-ProRule" id="PRU00421"/>
    </source>
</evidence>
<keyword evidence="6" id="KW-0598">Phosphotransferase system</keyword>
<reference evidence="15 16" key="1">
    <citation type="submission" date="2018-12" db="EMBL/GenBank/DDBJ databases">
        <authorList>
            <consortium name="Pathogen Informatics"/>
        </authorList>
    </citation>
    <scope>NUCLEOTIDE SEQUENCE [LARGE SCALE GENOMIC DNA]</scope>
    <source>
        <strain evidence="15 16">NCTC10713</strain>
    </source>
</reference>
<dbReference type="PANTHER" id="PTHR30175">
    <property type="entry name" value="PHOSPHOTRANSFERASE SYSTEM TRANSPORT PROTEIN"/>
    <property type="match status" value="1"/>
</dbReference>